<dbReference type="InterPro" id="IPR000914">
    <property type="entry name" value="SBP_5_dom"/>
</dbReference>
<feature type="region of interest" description="Disordered" evidence="1">
    <location>
        <begin position="18"/>
        <end position="80"/>
    </location>
</feature>
<gene>
    <name evidence="4" type="ORF">SAMN05445756_0010</name>
</gene>
<feature type="domain" description="Solute-binding protein family 5" evidence="3">
    <location>
        <begin position="131"/>
        <end position="516"/>
    </location>
</feature>
<dbReference type="GO" id="GO:0043190">
    <property type="term" value="C:ATP-binding cassette (ABC) transporter complex"/>
    <property type="evidence" value="ECO:0007669"/>
    <property type="project" value="InterPro"/>
</dbReference>
<dbReference type="GO" id="GO:0042597">
    <property type="term" value="C:periplasmic space"/>
    <property type="evidence" value="ECO:0007669"/>
    <property type="project" value="UniProtKB-ARBA"/>
</dbReference>
<dbReference type="PANTHER" id="PTHR30290:SF83">
    <property type="entry name" value="ABC TRANSPORTER SUBSTRATE-BINDING PROTEIN"/>
    <property type="match status" value="1"/>
</dbReference>
<evidence type="ECO:0000256" key="1">
    <source>
        <dbReference type="SAM" id="MobiDB-lite"/>
    </source>
</evidence>
<feature type="compositionally biased region" description="Basic and acidic residues" evidence="1">
    <location>
        <begin position="26"/>
        <end position="36"/>
    </location>
</feature>
<dbReference type="PANTHER" id="PTHR30290">
    <property type="entry name" value="PERIPLASMIC BINDING COMPONENT OF ABC TRANSPORTER"/>
    <property type="match status" value="1"/>
</dbReference>
<dbReference type="PROSITE" id="PS51257">
    <property type="entry name" value="PROKAR_LIPOPROTEIN"/>
    <property type="match status" value="1"/>
</dbReference>
<dbReference type="CDD" id="cd08506">
    <property type="entry name" value="PBP2_clavulanate_OppA2"/>
    <property type="match status" value="1"/>
</dbReference>
<name>A0A212SZY7_9MICO</name>
<dbReference type="GO" id="GO:0015833">
    <property type="term" value="P:peptide transport"/>
    <property type="evidence" value="ECO:0007669"/>
    <property type="project" value="TreeGrafter"/>
</dbReference>
<evidence type="ECO:0000313" key="4">
    <source>
        <dbReference type="EMBL" id="SNC59180.1"/>
    </source>
</evidence>
<dbReference type="Gene3D" id="3.10.105.10">
    <property type="entry name" value="Dipeptide-binding Protein, Domain 3"/>
    <property type="match status" value="1"/>
</dbReference>
<dbReference type="Proteomes" id="UP000198122">
    <property type="component" value="Unassembled WGS sequence"/>
</dbReference>
<dbReference type="AlphaFoldDB" id="A0A212SZY7"/>
<evidence type="ECO:0000313" key="5">
    <source>
        <dbReference type="Proteomes" id="UP000198122"/>
    </source>
</evidence>
<accession>A0A212SZY7</accession>
<protein>
    <submittedName>
        <fullName evidence="4">Peptide/nickel transport system substrate-binding protein</fullName>
    </submittedName>
</protein>
<dbReference type="EMBL" id="FYEZ01000001">
    <property type="protein sequence ID" value="SNC59180.1"/>
    <property type="molecule type" value="Genomic_DNA"/>
</dbReference>
<dbReference type="GO" id="GO:1904680">
    <property type="term" value="F:peptide transmembrane transporter activity"/>
    <property type="evidence" value="ECO:0007669"/>
    <property type="project" value="TreeGrafter"/>
</dbReference>
<dbReference type="OrthoDB" id="9796817at2"/>
<keyword evidence="5" id="KW-1185">Reference proteome</keyword>
<dbReference type="PIRSF" id="PIRSF002741">
    <property type="entry name" value="MppA"/>
    <property type="match status" value="1"/>
</dbReference>
<dbReference type="InterPro" id="IPR039424">
    <property type="entry name" value="SBP_5"/>
</dbReference>
<feature type="compositionally biased region" description="Gly residues" evidence="1">
    <location>
        <begin position="41"/>
        <end position="54"/>
    </location>
</feature>
<dbReference type="Gene3D" id="3.40.190.10">
    <property type="entry name" value="Periplasmic binding protein-like II"/>
    <property type="match status" value="1"/>
</dbReference>
<dbReference type="RefSeq" id="WP_088817081.1">
    <property type="nucleotide sequence ID" value="NZ_FYEZ01000001.1"/>
</dbReference>
<proteinExistence type="predicted"/>
<dbReference type="InterPro" id="IPR030678">
    <property type="entry name" value="Peptide/Ni-bd"/>
</dbReference>
<feature type="chain" id="PRO_5038465637" evidence="2">
    <location>
        <begin position="19"/>
        <end position="602"/>
    </location>
</feature>
<evidence type="ECO:0000256" key="2">
    <source>
        <dbReference type="SAM" id="SignalP"/>
    </source>
</evidence>
<organism evidence="4 5">
    <name type="scientific">Kytococcus aerolatus</name>
    <dbReference type="NCBI Taxonomy" id="592308"/>
    <lineage>
        <taxon>Bacteria</taxon>
        <taxon>Bacillati</taxon>
        <taxon>Actinomycetota</taxon>
        <taxon>Actinomycetes</taxon>
        <taxon>Micrococcales</taxon>
        <taxon>Kytococcaceae</taxon>
        <taxon>Kytococcus</taxon>
    </lineage>
</organism>
<reference evidence="4 5" key="1">
    <citation type="submission" date="2017-06" db="EMBL/GenBank/DDBJ databases">
        <authorList>
            <person name="Kim H.J."/>
            <person name="Triplett B.A."/>
        </authorList>
    </citation>
    <scope>NUCLEOTIDE SEQUENCE [LARGE SCALE GENOMIC DNA]</scope>
    <source>
        <strain evidence="4 5">DSM 22179</strain>
    </source>
</reference>
<dbReference type="Pfam" id="PF00496">
    <property type="entry name" value="SBP_bac_5"/>
    <property type="match status" value="1"/>
</dbReference>
<sequence>MRLTKFAALAAAGSLTLAACGGGSPAEKESEAEKPESGAGKESGSGGESGSGEEGGTEKKESSAGMVADAKGPAPEVEGATEGGTLTILSAAAPEHFDPSAQYYQDVNAIMNLTNRRLTQYRVEPDGSSVLVPDLAKDLGKESKDGLTWTFELKDGLKYEDGSPITAEDVVYGIKRSFATEELPGGPAFQMEYLKGGDKYKGPFKDKGEFAGAKAVDDKTIEIHLSKPWPSLPYFAGFTQMGPIPQDKDTQKKYGNKPVASGPYKFEGDYKKGRSLTLVKNENWDPKTDPARHQYPDKIDFKFAQDFVAINKQVEASNGPDASALIYDGVDASVAESFKGENKDRIANTQGPCVSYVNMNTEKIPLEVRKAIAAAYPIDQIRTATGATEFDYEPAISYMTDTVPGFEPEPTEGLTGEGKGDPAKAKKMLQDAGKEGFELSWYYSVDNPVAVKGNQVRKQALEQAGFTVKDQGVPRAEMRELMAQPEPKVNMMTGPAGWCYDWPVGDAVYPPIFDSAIQKSGHSVGMLADKELDKEMDRIKELPAEEQGPEWAKFDKKLREEHLPAIPTDYTKSAAIFGTKVHNVNLDPNSGMPDLAGVYVEK</sequence>
<evidence type="ECO:0000259" key="3">
    <source>
        <dbReference type="Pfam" id="PF00496"/>
    </source>
</evidence>
<keyword evidence="2" id="KW-0732">Signal</keyword>
<feature type="signal peptide" evidence="2">
    <location>
        <begin position="1"/>
        <end position="18"/>
    </location>
</feature>
<dbReference type="SUPFAM" id="SSF53850">
    <property type="entry name" value="Periplasmic binding protein-like II"/>
    <property type="match status" value="1"/>
</dbReference>